<reference evidence="1 2" key="1">
    <citation type="submission" date="2017-11" db="EMBL/GenBank/DDBJ databases">
        <title>De novo assembly and phasing of dikaryotic genomes from two isolates of Puccinia coronata f. sp. avenae, the causal agent of oat crown rust.</title>
        <authorList>
            <person name="Miller M.E."/>
            <person name="Zhang Y."/>
            <person name="Omidvar V."/>
            <person name="Sperschneider J."/>
            <person name="Schwessinger B."/>
            <person name="Raley C."/>
            <person name="Palmer J.M."/>
            <person name="Garnica D."/>
            <person name="Upadhyaya N."/>
            <person name="Rathjen J."/>
            <person name="Taylor J.M."/>
            <person name="Park R.F."/>
            <person name="Dodds P.N."/>
            <person name="Hirsch C.D."/>
            <person name="Kianian S.F."/>
            <person name="Figueroa M."/>
        </authorList>
    </citation>
    <scope>NUCLEOTIDE SEQUENCE [LARGE SCALE GENOMIC DNA]</scope>
    <source>
        <strain evidence="1">12NC29</strain>
    </source>
</reference>
<sequence>MILKLVQCQLVGSSAIPTSWYSASSPGGSPNKLVLHPGELPASWYCTSSPGELPASWYCTSSPGELPASWYCTSSPGELSASCYSASSPGARLSRRAGIVPDCQEALPTSWYCTSFPGELPKSWYCTSSPGKLPSRSDMNDFFRQKSIPNSHLTQTHHRFQSLFSSTLSNSNWLSYHSITTRICSPEQQIHQFDALPSTF</sequence>
<protein>
    <submittedName>
        <fullName evidence="1">Uncharacterized protein</fullName>
    </submittedName>
</protein>
<accession>A0A2N5SXJ5</accession>
<evidence type="ECO:0000313" key="1">
    <source>
        <dbReference type="EMBL" id="PLW17963.1"/>
    </source>
</evidence>
<organism evidence="1 2">
    <name type="scientific">Puccinia coronata f. sp. avenae</name>
    <dbReference type="NCBI Taxonomy" id="200324"/>
    <lineage>
        <taxon>Eukaryota</taxon>
        <taxon>Fungi</taxon>
        <taxon>Dikarya</taxon>
        <taxon>Basidiomycota</taxon>
        <taxon>Pucciniomycotina</taxon>
        <taxon>Pucciniomycetes</taxon>
        <taxon>Pucciniales</taxon>
        <taxon>Pucciniaceae</taxon>
        <taxon>Puccinia</taxon>
    </lineage>
</organism>
<proteinExistence type="predicted"/>
<keyword evidence="2" id="KW-1185">Reference proteome</keyword>
<dbReference type="Proteomes" id="UP000235388">
    <property type="component" value="Unassembled WGS sequence"/>
</dbReference>
<comment type="caution">
    <text evidence="1">The sequence shown here is derived from an EMBL/GenBank/DDBJ whole genome shotgun (WGS) entry which is preliminary data.</text>
</comment>
<name>A0A2N5SXJ5_9BASI</name>
<dbReference type="AlphaFoldDB" id="A0A2N5SXJ5"/>
<evidence type="ECO:0000313" key="2">
    <source>
        <dbReference type="Proteomes" id="UP000235388"/>
    </source>
</evidence>
<dbReference type="EMBL" id="PGCJ01000840">
    <property type="protein sequence ID" value="PLW17963.1"/>
    <property type="molecule type" value="Genomic_DNA"/>
</dbReference>
<gene>
    <name evidence="1" type="ORF">PCANC_10326</name>
</gene>